<protein>
    <submittedName>
        <fullName evidence="5">Aminopeptidase P family protein</fullName>
        <ecNumber evidence="5">3.4.-.-</ecNumber>
    </submittedName>
</protein>
<organism evidence="5 6">
    <name type="scientific">Alicyclobacillus sendaiensis PA2</name>
    <dbReference type="NCBI Taxonomy" id="3029425"/>
    <lineage>
        <taxon>Bacteria</taxon>
        <taxon>Bacillati</taxon>
        <taxon>Bacillota</taxon>
        <taxon>Bacilli</taxon>
        <taxon>Bacillales</taxon>
        <taxon>Alicyclobacillaceae</taxon>
        <taxon>Alicyclobacillus</taxon>
    </lineage>
</organism>
<gene>
    <name evidence="5" type="ORF">QID03_08195</name>
</gene>
<dbReference type="CDD" id="cd01092">
    <property type="entry name" value="APP-like"/>
    <property type="match status" value="1"/>
</dbReference>
<dbReference type="PANTHER" id="PTHR46112">
    <property type="entry name" value="AMINOPEPTIDASE"/>
    <property type="match status" value="1"/>
</dbReference>
<dbReference type="Pfam" id="PF00557">
    <property type="entry name" value="Peptidase_M24"/>
    <property type="match status" value="1"/>
</dbReference>
<dbReference type="InterPro" id="IPR036005">
    <property type="entry name" value="Creatinase/aminopeptidase-like"/>
</dbReference>
<feature type="domain" description="Peptidase M24" evidence="3">
    <location>
        <begin position="142"/>
        <end position="344"/>
    </location>
</feature>
<sequence length="366" mass="39671">MDVFAHRRARLAEACSACGWTYAVLTHPANWHYFTGVRLEAGERLACLVISHDGRALAIAHEMFAAGIERMGVPYELWRDGENAHALVAARLGGDSRVAVDGGLPAHHLLPLMREVRHRSFELADPAIADLRVRKDAREIELLAEASRRADRAVELVRRHIRPGVSELELADALARIWREVGSPGMSFPPIVAAGEGGAEPHHEPNARRIAPGDVVIVDTGGFCEGYVSDITRTFVVGDPPAEFAAAYDAVLRANLAAIAAVRPGVKFCEIDRAARRVIEEVGFGAYFTHRTGHGVGLDIHEPPYVDASNDSPVEPGMAFSIEPGVYLPGKFGVRIEDLVIATEDGALVLNRAPKQLEDVMLSAEV</sequence>
<dbReference type="InterPro" id="IPR000994">
    <property type="entry name" value="Pept_M24"/>
</dbReference>
<keyword evidence="5" id="KW-0645">Protease</keyword>
<evidence type="ECO:0000256" key="2">
    <source>
        <dbReference type="ARBA" id="ARBA00022801"/>
    </source>
</evidence>
<dbReference type="GO" id="GO:0004177">
    <property type="term" value="F:aminopeptidase activity"/>
    <property type="evidence" value="ECO:0007669"/>
    <property type="project" value="UniProtKB-KW"/>
</dbReference>
<evidence type="ECO:0000259" key="4">
    <source>
        <dbReference type="Pfam" id="PF01321"/>
    </source>
</evidence>
<accession>A0ABT6XYK6</accession>
<evidence type="ECO:0000313" key="5">
    <source>
        <dbReference type="EMBL" id="MDI9260170.1"/>
    </source>
</evidence>
<dbReference type="EMBL" id="JASGCB010000011">
    <property type="protein sequence ID" value="MDI9260170.1"/>
    <property type="molecule type" value="Genomic_DNA"/>
</dbReference>
<dbReference type="InterPro" id="IPR050659">
    <property type="entry name" value="Peptidase_M24B"/>
</dbReference>
<dbReference type="Proteomes" id="UP001529245">
    <property type="component" value="Unassembled WGS sequence"/>
</dbReference>
<dbReference type="SUPFAM" id="SSF55920">
    <property type="entry name" value="Creatinase/aminopeptidase"/>
    <property type="match status" value="1"/>
</dbReference>
<keyword evidence="5" id="KW-0031">Aminopeptidase</keyword>
<dbReference type="PRINTS" id="PR00599">
    <property type="entry name" value="MAPEPTIDASE"/>
</dbReference>
<dbReference type="Gene3D" id="3.40.350.10">
    <property type="entry name" value="Creatinase/prolidase N-terminal domain"/>
    <property type="match status" value="1"/>
</dbReference>
<proteinExistence type="predicted"/>
<dbReference type="Pfam" id="PF01321">
    <property type="entry name" value="Creatinase_N"/>
    <property type="match status" value="1"/>
</dbReference>
<name>A0ABT6XYK6_ALISE</name>
<dbReference type="InterPro" id="IPR000587">
    <property type="entry name" value="Creatinase_N"/>
</dbReference>
<dbReference type="PROSITE" id="PS00491">
    <property type="entry name" value="PROLINE_PEPTIDASE"/>
    <property type="match status" value="1"/>
</dbReference>
<dbReference type="InterPro" id="IPR029149">
    <property type="entry name" value="Creatin/AminoP/Spt16_N"/>
</dbReference>
<dbReference type="RefSeq" id="WP_283203673.1">
    <property type="nucleotide sequence ID" value="NZ_JASGCB010000011.1"/>
</dbReference>
<dbReference type="PANTHER" id="PTHR46112:SF3">
    <property type="entry name" value="AMINOPEPTIDASE YPDF"/>
    <property type="match status" value="1"/>
</dbReference>
<reference evidence="5 6" key="1">
    <citation type="submission" date="2023-04" db="EMBL/GenBank/DDBJ databases">
        <title>A. sendaiensis sub sp. chiapanensis a novel subspecie with specific adaptation in bacterial cell wall isolated from an active volcano.</title>
        <authorList>
            <person name="Alvarez Gutierrez P.E."/>
            <person name="Ortiz Cortes L.Y."/>
        </authorList>
    </citation>
    <scope>NUCLEOTIDE SEQUENCE [LARGE SCALE GENOMIC DNA]</scope>
    <source>
        <strain evidence="5 6">PA2</strain>
    </source>
</reference>
<dbReference type="InterPro" id="IPR001714">
    <property type="entry name" value="Pept_M24_MAP"/>
</dbReference>
<comment type="caution">
    <text evidence="5">The sequence shown here is derived from an EMBL/GenBank/DDBJ whole genome shotgun (WGS) entry which is preliminary data.</text>
</comment>
<dbReference type="Gene3D" id="3.90.230.10">
    <property type="entry name" value="Creatinase/methionine aminopeptidase superfamily"/>
    <property type="match status" value="1"/>
</dbReference>
<keyword evidence="1" id="KW-0479">Metal-binding</keyword>
<keyword evidence="2 5" id="KW-0378">Hydrolase</keyword>
<keyword evidence="6" id="KW-1185">Reference proteome</keyword>
<dbReference type="InterPro" id="IPR001131">
    <property type="entry name" value="Peptidase_M24B_aminopep-P_CS"/>
</dbReference>
<dbReference type="EC" id="3.4.-.-" evidence="5"/>
<feature type="domain" description="Creatinase N-terminal" evidence="4">
    <location>
        <begin position="7"/>
        <end position="133"/>
    </location>
</feature>
<evidence type="ECO:0000259" key="3">
    <source>
        <dbReference type="Pfam" id="PF00557"/>
    </source>
</evidence>
<dbReference type="SUPFAM" id="SSF53092">
    <property type="entry name" value="Creatinase/prolidase N-terminal domain"/>
    <property type="match status" value="1"/>
</dbReference>
<evidence type="ECO:0000256" key="1">
    <source>
        <dbReference type="ARBA" id="ARBA00022723"/>
    </source>
</evidence>
<evidence type="ECO:0000313" key="6">
    <source>
        <dbReference type="Proteomes" id="UP001529245"/>
    </source>
</evidence>